<evidence type="ECO:0000313" key="2">
    <source>
        <dbReference type="Proteomes" id="UP001054837"/>
    </source>
</evidence>
<dbReference type="Proteomes" id="UP001054837">
    <property type="component" value="Unassembled WGS sequence"/>
</dbReference>
<gene>
    <name evidence="1" type="ORF">CDAR_217821</name>
</gene>
<keyword evidence="2" id="KW-1185">Reference proteome</keyword>
<organism evidence="1 2">
    <name type="scientific">Caerostris darwini</name>
    <dbReference type="NCBI Taxonomy" id="1538125"/>
    <lineage>
        <taxon>Eukaryota</taxon>
        <taxon>Metazoa</taxon>
        <taxon>Ecdysozoa</taxon>
        <taxon>Arthropoda</taxon>
        <taxon>Chelicerata</taxon>
        <taxon>Arachnida</taxon>
        <taxon>Araneae</taxon>
        <taxon>Araneomorphae</taxon>
        <taxon>Entelegynae</taxon>
        <taxon>Araneoidea</taxon>
        <taxon>Araneidae</taxon>
        <taxon>Caerostris</taxon>
    </lineage>
</organism>
<comment type="caution">
    <text evidence="1">The sequence shown here is derived from an EMBL/GenBank/DDBJ whole genome shotgun (WGS) entry which is preliminary data.</text>
</comment>
<dbReference type="AlphaFoldDB" id="A0AAV4MYR6"/>
<accession>A0AAV4MYR6</accession>
<reference evidence="1 2" key="1">
    <citation type="submission" date="2021-06" db="EMBL/GenBank/DDBJ databases">
        <title>Caerostris darwini draft genome.</title>
        <authorList>
            <person name="Kono N."/>
            <person name="Arakawa K."/>
        </authorList>
    </citation>
    <scope>NUCLEOTIDE SEQUENCE [LARGE SCALE GENOMIC DNA]</scope>
</reference>
<protein>
    <submittedName>
        <fullName evidence="1">Uncharacterized protein</fullName>
    </submittedName>
</protein>
<evidence type="ECO:0000313" key="1">
    <source>
        <dbReference type="EMBL" id="GIX76848.1"/>
    </source>
</evidence>
<sequence length="90" mass="10164">MFHDSPAAIFLEKSMTASRNRPWLQFSLKAIFRELATHTHKNSVTEFFINPHTFTRKFLAIPFGDSVPAQIVAEREKSGPGKLLGGMCEK</sequence>
<proteinExistence type="predicted"/>
<dbReference type="EMBL" id="BPLQ01000974">
    <property type="protein sequence ID" value="GIX76848.1"/>
    <property type="molecule type" value="Genomic_DNA"/>
</dbReference>
<name>A0AAV4MYR6_9ARAC</name>